<dbReference type="EMBL" id="JACHGR010000002">
    <property type="protein sequence ID" value="MBB6054731.1"/>
    <property type="molecule type" value="Genomic_DNA"/>
</dbReference>
<gene>
    <name evidence="5" type="ORF">HNR75_000603</name>
</gene>
<comment type="caution">
    <text evidence="5">The sequence shown here is derived from an EMBL/GenBank/DDBJ whole genome shotgun (WGS) entry which is preliminary data.</text>
</comment>
<dbReference type="PANTHER" id="PTHR43280:SF28">
    <property type="entry name" value="HTH-TYPE TRANSCRIPTIONAL ACTIVATOR RHAS"/>
    <property type="match status" value="1"/>
</dbReference>
<accession>A0A841GHK9</accession>
<dbReference type="InterPro" id="IPR009057">
    <property type="entry name" value="Homeodomain-like_sf"/>
</dbReference>
<dbReference type="RefSeq" id="WP_188025541.1">
    <property type="nucleotide sequence ID" value="NZ_JACHGR010000002.1"/>
</dbReference>
<dbReference type="AlphaFoldDB" id="A0A841GHK9"/>
<proteinExistence type="predicted"/>
<dbReference type="Proteomes" id="UP000585721">
    <property type="component" value="Unassembled WGS sequence"/>
</dbReference>
<sequence length="339" mass="39462">MTRSVSNIIMRNVLNRLKNDGINPKPIIDYCGISDYEIEKLNGRIPESKHYRFMLKANQYIEPINEIFLEKVIERSFRNFPDFISICLNEETAENALDVFMRYRVIIGNCDNILKTESFNKKRFEYVNMGPEQLGATQAIHNFIMIYSIAKSYQHDLSVEIGFIGKPRSKSFLLDDFFKTKCLWGQESNYICFKYADISISSGIYNPTLHILQENRLNEICSELELTDRFSSLIKDMIKKSISEDQYTNDHGVLDHICNTLNISRWTLNRRLQNESASFLSLLKDVKVKESCRLLTESAYSIQEIGDYMGFSSQSVFSRFFKSHVSVSPMTFRAQHKNQ</sequence>
<dbReference type="SUPFAM" id="SSF46689">
    <property type="entry name" value="Homeodomain-like"/>
    <property type="match status" value="1"/>
</dbReference>
<keyword evidence="2 5" id="KW-0238">DNA-binding</keyword>
<evidence type="ECO:0000256" key="3">
    <source>
        <dbReference type="ARBA" id="ARBA00023163"/>
    </source>
</evidence>
<name>A0A841GHK9_9GAMM</name>
<dbReference type="InterPro" id="IPR018060">
    <property type="entry name" value="HTH_AraC"/>
</dbReference>
<evidence type="ECO:0000256" key="2">
    <source>
        <dbReference type="ARBA" id="ARBA00023125"/>
    </source>
</evidence>
<dbReference type="PANTHER" id="PTHR43280">
    <property type="entry name" value="ARAC-FAMILY TRANSCRIPTIONAL REGULATOR"/>
    <property type="match status" value="1"/>
</dbReference>
<keyword evidence="3" id="KW-0804">Transcription</keyword>
<dbReference type="PROSITE" id="PS00041">
    <property type="entry name" value="HTH_ARAC_FAMILY_1"/>
    <property type="match status" value="1"/>
</dbReference>
<dbReference type="SMART" id="SM00342">
    <property type="entry name" value="HTH_ARAC"/>
    <property type="match status" value="1"/>
</dbReference>
<dbReference type="Gene3D" id="1.10.10.60">
    <property type="entry name" value="Homeodomain-like"/>
    <property type="match status" value="1"/>
</dbReference>
<evidence type="ECO:0000256" key="1">
    <source>
        <dbReference type="ARBA" id="ARBA00023015"/>
    </source>
</evidence>
<dbReference type="GO" id="GO:0043565">
    <property type="term" value="F:sequence-specific DNA binding"/>
    <property type="evidence" value="ECO:0007669"/>
    <property type="project" value="InterPro"/>
</dbReference>
<organism evidence="5 6">
    <name type="scientific">Tolumonas osonensis</name>
    <dbReference type="NCBI Taxonomy" id="675874"/>
    <lineage>
        <taxon>Bacteria</taxon>
        <taxon>Pseudomonadati</taxon>
        <taxon>Pseudomonadota</taxon>
        <taxon>Gammaproteobacteria</taxon>
        <taxon>Aeromonadales</taxon>
        <taxon>Aeromonadaceae</taxon>
        <taxon>Tolumonas</taxon>
    </lineage>
</organism>
<evidence type="ECO:0000259" key="4">
    <source>
        <dbReference type="PROSITE" id="PS01124"/>
    </source>
</evidence>
<keyword evidence="1" id="KW-0805">Transcription regulation</keyword>
<dbReference type="Pfam" id="PF12833">
    <property type="entry name" value="HTH_18"/>
    <property type="match status" value="1"/>
</dbReference>
<evidence type="ECO:0000313" key="5">
    <source>
        <dbReference type="EMBL" id="MBB6054731.1"/>
    </source>
</evidence>
<feature type="domain" description="HTH araC/xylS-type" evidence="4">
    <location>
        <begin position="232"/>
        <end position="335"/>
    </location>
</feature>
<dbReference type="InterPro" id="IPR018062">
    <property type="entry name" value="HTH_AraC-typ_CS"/>
</dbReference>
<evidence type="ECO:0000313" key="6">
    <source>
        <dbReference type="Proteomes" id="UP000585721"/>
    </source>
</evidence>
<dbReference type="GO" id="GO:0003700">
    <property type="term" value="F:DNA-binding transcription factor activity"/>
    <property type="evidence" value="ECO:0007669"/>
    <property type="project" value="InterPro"/>
</dbReference>
<dbReference type="PROSITE" id="PS01124">
    <property type="entry name" value="HTH_ARAC_FAMILY_2"/>
    <property type="match status" value="1"/>
</dbReference>
<keyword evidence="6" id="KW-1185">Reference proteome</keyword>
<reference evidence="5 6" key="1">
    <citation type="submission" date="2020-08" db="EMBL/GenBank/DDBJ databases">
        <title>Genomic Encyclopedia of Type Strains, Phase IV (KMG-IV): sequencing the most valuable type-strain genomes for metagenomic binning, comparative biology and taxonomic classification.</title>
        <authorList>
            <person name="Goeker M."/>
        </authorList>
    </citation>
    <scope>NUCLEOTIDE SEQUENCE [LARGE SCALE GENOMIC DNA]</scope>
    <source>
        <strain evidence="5 6">DSM 22975</strain>
    </source>
</reference>
<protein>
    <submittedName>
        <fullName evidence="5">AraC-like DNA-binding protein</fullName>
    </submittedName>
</protein>